<feature type="domain" description="HIT" evidence="2">
    <location>
        <begin position="35"/>
        <end position="143"/>
    </location>
</feature>
<dbReference type="EMBL" id="VSSQ01011624">
    <property type="protein sequence ID" value="MPM47294.1"/>
    <property type="molecule type" value="Genomic_DNA"/>
</dbReference>
<dbReference type="PANTHER" id="PTHR42997">
    <property type="entry name" value="HIT FAMILY HYDROLASE"/>
    <property type="match status" value="1"/>
</dbReference>
<sequence>MEQMTENQPGRPLWAPWRVEFIRSEKSGACFLCGNETARPGIPEEDLIVRRGRRCFMILNRYPYNSGHLLVAPYRHVGDIALLGQEELHELMDLAVAARVVLDKVMKPAAFNIGFNLGAAAGAGVADHLHMHIVPRWNGDTNFMPVLADTRCVPEALTDTARLIRTAFDGVDAR</sequence>
<dbReference type="EC" id="2.7.7.53" evidence="3"/>
<dbReference type="InterPro" id="IPR039383">
    <property type="entry name" value="FHIT"/>
</dbReference>
<dbReference type="GO" id="GO:0000166">
    <property type="term" value="F:nucleotide binding"/>
    <property type="evidence" value="ECO:0007669"/>
    <property type="project" value="UniProtKB-KW"/>
</dbReference>
<dbReference type="InterPro" id="IPR011146">
    <property type="entry name" value="HIT-like"/>
</dbReference>
<evidence type="ECO:0000313" key="3">
    <source>
        <dbReference type="EMBL" id="MPM47294.1"/>
    </source>
</evidence>
<comment type="caution">
    <text evidence="3">The sequence shown here is derived from an EMBL/GenBank/DDBJ whole genome shotgun (WGS) entry which is preliminary data.</text>
</comment>
<proteinExistence type="predicted"/>
<gene>
    <name evidence="3" type="ORF">SDC9_94002</name>
</gene>
<dbReference type="Gene3D" id="3.30.428.10">
    <property type="entry name" value="HIT-like"/>
    <property type="match status" value="1"/>
</dbReference>
<reference evidence="3" key="1">
    <citation type="submission" date="2019-08" db="EMBL/GenBank/DDBJ databases">
        <authorList>
            <person name="Kucharzyk K."/>
            <person name="Murdoch R.W."/>
            <person name="Higgins S."/>
            <person name="Loffler F."/>
        </authorList>
    </citation>
    <scope>NUCLEOTIDE SEQUENCE</scope>
</reference>
<keyword evidence="1" id="KW-0547">Nucleotide-binding</keyword>
<evidence type="ECO:0000256" key="1">
    <source>
        <dbReference type="ARBA" id="ARBA00022741"/>
    </source>
</evidence>
<dbReference type="CDD" id="cd01275">
    <property type="entry name" value="FHIT"/>
    <property type="match status" value="1"/>
</dbReference>
<keyword evidence="3" id="KW-0548">Nucleotidyltransferase</keyword>
<dbReference type="PROSITE" id="PS51084">
    <property type="entry name" value="HIT_2"/>
    <property type="match status" value="1"/>
</dbReference>
<accession>A0A645AC78</accession>
<dbReference type="GO" id="GO:0003877">
    <property type="term" value="F:ATP:ADP adenylyltransferase activity"/>
    <property type="evidence" value="ECO:0007669"/>
    <property type="project" value="UniProtKB-EC"/>
</dbReference>
<dbReference type="AlphaFoldDB" id="A0A645AC78"/>
<name>A0A645AC78_9ZZZZ</name>
<keyword evidence="3" id="KW-0808">Transferase</keyword>
<evidence type="ECO:0000259" key="2">
    <source>
        <dbReference type="PROSITE" id="PS51084"/>
    </source>
</evidence>
<organism evidence="3">
    <name type="scientific">bioreactor metagenome</name>
    <dbReference type="NCBI Taxonomy" id="1076179"/>
    <lineage>
        <taxon>unclassified sequences</taxon>
        <taxon>metagenomes</taxon>
        <taxon>ecological metagenomes</taxon>
    </lineage>
</organism>
<dbReference type="Pfam" id="PF01230">
    <property type="entry name" value="HIT"/>
    <property type="match status" value="1"/>
</dbReference>
<protein>
    <submittedName>
        <fullName evidence="3">AP-4-A phosphorylase</fullName>
        <ecNumber evidence="3">2.7.7.53</ecNumber>
    </submittedName>
</protein>
<dbReference type="SUPFAM" id="SSF54197">
    <property type="entry name" value="HIT-like"/>
    <property type="match status" value="1"/>
</dbReference>
<dbReference type="PANTHER" id="PTHR42997:SF1">
    <property type="entry name" value="AP-4-A PHOSPHORYLASE"/>
    <property type="match status" value="1"/>
</dbReference>
<dbReference type="InterPro" id="IPR036265">
    <property type="entry name" value="HIT-like_sf"/>
</dbReference>
<dbReference type="InterPro" id="IPR052908">
    <property type="entry name" value="AP-4-A_phosphorylase"/>
</dbReference>